<name>A0A382JN21_9ZZZZ</name>
<gene>
    <name evidence="1" type="ORF">METZ01_LOCUS266374</name>
</gene>
<dbReference type="AlphaFoldDB" id="A0A382JN21"/>
<accession>A0A382JN21</accession>
<feature type="non-terminal residue" evidence="1">
    <location>
        <position position="331"/>
    </location>
</feature>
<organism evidence="1">
    <name type="scientific">marine metagenome</name>
    <dbReference type="NCBI Taxonomy" id="408172"/>
    <lineage>
        <taxon>unclassified sequences</taxon>
        <taxon>metagenomes</taxon>
        <taxon>ecological metagenomes</taxon>
    </lineage>
</organism>
<sequence length="331" mass="35116">MGIKYISGFRGADHAKQHLRRSVHLGSALTSGYTVLNPAEAFDQQACFVYLNGALLKEGTSGAGGDYVLSGSNTVTFNTAVATTDAIEVISYAFQNPTLPQTIKEVNHTVTSANETFHATSFASCTFTTATDLITTDSSAAHGLAIDDVISVTASSGTDTITTGRYRVLTVPSSSTASITTVDGTAIAFGGNGTGVAFTRVFNKKVPLLTQINHIMLFLNGMHLVKDTDYYVDQQSVTIDSTVNLLEDAVVAIRHFGSFVTQVVGEVQRNGITITDDTHNLLLSSGDITGNTTSVFNLYVSVRHATATNDAYQAATFIVRAEKAVPADCYL</sequence>
<dbReference type="EMBL" id="UINC01075391">
    <property type="protein sequence ID" value="SVC13520.1"/>
    <property type="molecule type" value="Genomic_DNA"/>
</dbReference>
<proteinExistence type="predicted"/>
<evidence type="ECO:0000313" key="1">
    <source>
        <dbReference type="EMBL" id="SVC13520.1"/>
    </source>
</evidence>
<reference evidence="1" key="1">
    <citation type="submission" date="2018-05" db="EMBL/GenBank/DDBJ databases">
        <authorList>
            <person name="Lanie J.A."/>
            <person name="Ng W.-L."/>
            <person name="Kazmierczak K.M."/>
            <person name="Andrzejewski T.M."/>
            <person name="Davidsen T.M."/>
            <person name="Wayne K.J."/>
            <person name="Tettelin H."/>
            <person name="Glass J.I."/>
            <person name="Rusch D."/>
            <person name="Podicherti R."/>
            <person name="Tsui H.-C.T."/>
            <person name="Winkler M.E."/>
        </authorList>
    </citation>
    <scope>NUCLEOTIDE SEQUENCE</scope>
</reference>
<protein>
    <recommendedName>
        <fullName evidence="2">Ubiquitin-activating enzyme E1 FCCH domain-containing protein</fullName>
    </recommendedName>
</protein>
<evidence type="ECO:0008006" key="2">
    <source>
        <dbReference type="Google" id="ProtNLM"/>
    </source>
</evidence>